<keyword evidence="3" id="KW-1185">Reference proteome</keyword>
<dbReference type="SMART" id="SM00855">
    <property type="entry name" value="PGAM"/>
    <property type="match status" value="1"/>
</dbReference>
<reference evidence="3" key="1">
    <citation type="journal article" date="2019" name="Int. J. Syst. Evol. Microbiol.">
        <title>The Global Catalogue of Microorganisms (GCM) 10K type strain sequencing project: providing services to taxonomists for standard genome sequencing and annotation.</title>
        <authorList>
            <consortium name="The Broad Institute Genomics Platform"/>
            <consortium name="The Broad Institute Genome Sequencing Center for Infectious Disease"/>
            <person name="Wu L."/>
            <person name="Ma J."/>
        </authorList>
    </citation>
    <scope>NUCLEOTIDE SEQUENCE [LARGE SCALE GENOMIC DNA]</scope>
    <source>
        <strain evidence="3">CCUG 62114</strain>
    </source>
</reference>
<gene>
    <name evidence="2" type="ORF">ACFQ1O_06025</name>
</gene>
<dbReference type="EMBL" id="JBHTJM010000006">
    <property type="protein sequence ID" value="MFD0963553.1"/>
    <property type="molecule type" value="Genomic_DNA"/>
</dbReference>
<evidence type="ECO:0000313" key="2">
    <source>
        <dbReference type="EMBL" id="MFD0963553.1"/>
    </source>
</evidence>
<dbReference type="Gene3D" id="3.40.50.1240">
    <property type="entry name" value="Phosphoglycerate mutase-like"/>
    <property type="match status" value="1"/>
</dbReference>
<feature type="signal peptide" evidence="1">
    <location>
        <begin position="1"/>
        <end position="22"/>
    </location>
</feature>
<sequence>MKIKTYIAFIILTLGLQHVMNAQENDEIFTIYLVRHAEKELSVKNPPLTECGQQRAKSLSTFLKEVNLDAIYSTDYVRTQSTAKPTATIKGLDIKSYNPRKLKDFASLLLYRKEDALVVGHSNTTGVLAGILVNEKIGAFNETIYNRIYQVVVYKDTGRLHIFHTDFTCN</sequence>
<name>A0ABW3I171_9FLAO</name>
<evidence type="ECO:0000256" key="1">
    <source>
        <dbReference type="SAM" id="SignalP"/>
    </source>
</evidence>
<dbReference type="InterPro" id="IPR029033">
    <property type="entry name" value="His_PPase_superfam"/>
</dbReference>
<accession>A0ABW3I171</accession>
<dbReference type="InterPro" id="IPR013078">
    <property type="entry name" value="His_Pase_superF_clade-1"/>
</dbReference>
<proteinExistence type="predicted"/>
<feature type="chain" id="PRO_5045418633" evidence="1">
    <location>
        <begin position="23"/>
        <end position="170"/>
    </location>
</feature>
<dbReference type="SUPFAM" id="SSF53254">
    <property type="entry name" value="Phosphoglycerate mutase-like"/>
    <property type="match status" value="1"/>
</dbReference>
<organism evidence="2 3">
    <name type="scientific">Pseudofulvibacter geojedonensis</name>
    <dbReference type="NCBI Taxonomy" id="1123758"/>
    <lineage>
        <taxon>Bacteria</taxon>
        <taxon>Pseudomonadati</taxon>
        <taxon>Bacteroidota</taxon>
        <taxon>Flavobacteriia</taxon>
        <taxon>Flavobacteriales</taxon>
        <taxon>Flavobacteriaceae</taxon>
        <taxon>Pseudofulvibacter</taxon>
    </lineage>
</organism>
<evidence type="ECO:0000313" key="3">
    <source>
        <dbReference type="Proteomes" id="UP001596997"/>
    </source>
</evidence>
<dbReference type="CDD" id="cd07067">
    <property type="entry name" value="HP_PGM_like"/>
    <property type="match status" value="1"/>
</dbReference>
<dbReference type="RefSeq" id="WP_377714382.1">
    <property type="nucleotide sequence ID" value="NZ_JBHTJM010000006.1"/>
</dbReference>
<dbReference type="Pfam" id="PF00300">
    <property type="entry name" value="His_Phos_1"/>
    <property type="match status" value="1"/>
</dbReference>
<keyword evidence="1" id="KW-0732">Signal</keyword>
<dbReference type="Proteomes" id="UP001596997">
    <property type="component" value="Unassembled WGS sequence"/>
</dbReference>
<comment type="caution">
    <text evidence="2">The sequence shown here is derived from an EMBL/GenBank/DDBJ whole genome shotgun (WGS) entry which is preliminary data.</text>
</comment>
<protein>
    <submittedName>
        <fullName evidence="2">SixA phosphatase family protein</fullName>
    </submittedName>
</protein>